<name>F8NAV8_9BACT</name>
<evidence type="ECO:0000313" key="2">
    <source>
        <dbReference type="Proteomes" id="UP000002772"/>
    </source>
</evidence>
<keyword evidence="2" id="KW-1185">Reference proteome</keyword>
<gene>
    <name evidence="1" type="ORF">Premu_1436</name>
</gene>
<accession>F8NAV8</accession>
<dbReference type="EMBL" id="GL945017">
    <property type="protein sequence ID" value="EGN56856.1"/>
    <property type="molecule type" value="Genomic_DNA"/>
</dbReference>
<reference evidence="2" key="1">
    <citation type="journal article" date="2011" name="Stand. Genomic Sci.">
        <title>Non-contiguous finished genome sequence of the opportunistic oral pathogen Prevotella multisaccharivorax type strain (PPPA20).</title>
        <authorList>
            <person name="Pati A."/>
            <person name="Gronow S."/>
            <person name="Lu M."/>
            <person name="Lapidus A."/>
            <person name="Nolan M."/>
            <person name="Lucas S."/>
            <person name="Hammon N."/>
            <person name="Deshpande S."/>
            <person name="Cheng J.F."/>
            <person name="Tapia R."/>
            <person name="Han C."/>
            <person name="Goodwin L."/>
            <person name="Pitluck S."/>
            <person name="Liolios K."/>
            <person name="Pagani I."/>
            <person name="Mavromatis K."/>
            <person name="Mikhailova N."/>
            <person name="Huntemann M."/>
            <person name="Chen A."/>
            <person name="Palaniappan K."/>
            <person name="Land M."/>
            <person name="Hauser L."/>
            <person name="Detter J.C."/>
            <person name="Brambilla E.M."/>
            <person name="Rohde M."/>
            <person name="Goker M."/>
            <person name="Woyke T."/>
            <person name="Bristow J."/>
            <person name="Eisen J.A."/>
            <person name="Markowitz V."/>
            <person name="Hugenholtz P."/>
            <person name="Kyrpides N.C."/>
            <person name="Klenk H.P."/>
            <person name="Ivanova N."/>
        </authorList>
    </citation>
    <scope>NUCLEOTIDE SEQUENCE [LARGE SCALE GENOMIC DNA]</scope>
    <source>
        <strain evidence="2">DSM 17128</strain>
    </source>
</reference>
<dbReference type="AlphaFoldDB" id="F8NAV8"/>
<organism evidence="1 2">
    <name type="scientific">Hallella multisaccharivorax DSM 17128</name>
    <dbReference type="NCBI Taxonomy" id="688246"/>
    <lineage>
        <taxon>Bacteria</taxon>
        <taxon>Pseudomonadati</taxon>
        <taxon>Bacteroidota</taxon>
        <taxon>Bacteroidia</taxon>
        <taxon>Bacteroidales</taxon>
        <taxon>Prevotellaceae</taxon>
        <taxon>Hallella</taxon>
    </lineage>
</organism>
<sequence length="281" mass="32133">MQYGLMAQQIQSIDFDLLEKTINEYYAKAHAFYLNSVKDSQLDYGIYHNIFFVLTEMVEARGCIKDDLISRFSYGIVKYSLTNKENLVREYFEKNPIGCYCPLLKQILGSKYVAQNSGTTKEQKGNNCHAILTDEQKRKFTETLKDVDQMKIPKATLIKTPIPKEIIASIASFANQIRLFSKDISTDEVKAFLYNEECARLRMNQNNLVAFFLYQLSKQSLIKAEWANIIACNGLLISSSGNIVTEAHNLTVPACKIANKPLEALKDKEKLIYDFVKNLKF</sequence>
<evidence type="ECO:0000313" key="1">
    <source>
        <dbReference type="EMBL" id="EGN56856.1"/>
    </source>
</evidence>
<protein>
    <submittedName>
        <fullName evidence="1">Uncharacterized protein</fullName>
    </submittedName>
</protein>
<dbReference type="HOGENOM" id="CLU_989929_0_0_10"/>
<dbReference type="STRING" id="688246.Premu_1436"/>
<proteinExistence type="predicted"/>
<dbReference type="Proteomes" id="UP000002772">
    <property type="component" value="Unassembled WGS sequence"/>
</dbReference>